<dbReference type="InParanoid" id="G8YNN3"/>
<evidence type="ECO:0000256" key="6">
    <source>
        <dbReference type="ARBA" id="ARBA00022824"/>
    </source>
</evidence>
<evidence type="ECO:0000313" key="13">
    <source>
        <dbReference type="EMBL" id="CCE79551.1"/>
    </source>
</evidence>
<feature type="transmembrane region" description="Helical" evidence="12">
    <location>
        <begin position="148"/>
        <end position="169"/>
    </location>
</feature>
<evidence type="ECO:0000256" key="5">
    <source>
        <dbReference type="ARBA" id="ARBA00022692"/>
    </source>
</evidence>
<dbReference type="GO" id="GO:0031204">
    <property type="term" value="P:post-translational protein targeting to membrane, translocation"/>
    <property type="evidence" value="ECO:0007669"/>
    <property type="project" value="TreeGrafter"/>
</dbReference>
<dbReference type="HOGENOM" id="CLU_040936_1_0_1"/>
<comment type="similarity">
    <text evidence="2">Belongs to the SEC62 family.</text>
</comment>
<keyword evidence="10 12" id="KW-0472">Membrane</keyword>
<dbReference type="InterPro" id="IPR011553">
    <property type="entry name" value="Sec62_asco"/>
</dbReference>
<dbReference type="InterPro" id="IPR004728">
    <property type="entry name" value="Sec62"/>
</dbReference>
<gene>
    <name evidence="13" type="primary">Piso0_001623</name>
    <name evidence="13" type="ORF">GNLVRS01_PISO0E09112g</name>
</gene>
<comment type="subcellular location">
    <subcellularLocation>
        <location evidence="1">Endoplasmic reticulum membrane</location>
        <topology evidence="1">Multi-pass membrane protein</topology>
    </subcellularLocation>
</comment>
<keyword evidence="7" id="KW-0653">Protein transport</keyword>
<keyword evidence="4" id="KW-0813">Transport</keyword>
<protein>
    <recommendedName>
        <fullName evidence="3">Translocation protein SEC62</fullName>
    </recommendedName>
</protein>
<accession>G8YNN3</accession>
<evidence type="ECO:0000256" key="7">
    <source>
        <dbReference type="ARBA" id="ARBA00022927"/>
    </source>
</evidence>
<dbReference type="Proteomes" id="UP000005222">
    <property type="component" value="Chromosome E"/>
</dbReference>
<keyword evidence="9" id="KW-0811">Translocation</keyword>
<dbReference type="eggNOG" id="KOG2927">
    <property type="taxonomic scope" value="Eukaryota"/>
</dbReference>
<dbReference type="Pfam" id="PF03839">
    <property type="entry name" value="Sec62"/>
    <property type="match status" value="1"/>
</dbReference>
<evidence type="ECO:0000313" key="14">
    <source>
        <dbReference type="Proteomes" id="UP000005222"/>
    </source>
</evidence>
<evidence type="ECO:0000256" key="2">
    <source>
        <dbReference type="ARBA" id="ARBA00010604"/>
    </source>
</evidence>
<organism evidence="13 14">
    <name type="scientific">Pichia sorbitophila (strain ATCC MYA-4447 / BCRC 22081 / CBS 7064 / NBRC 10061 / NRRL Y-12695)</name>
    <name type="common">Hybrid yeast</name>
    <dbReference type="NCBI Taxonomy" id="559304"/>
    <lineage>
        <taxon>Eukaryota</taxon>
        <taxon>Fungi</taxon>
        <taxon>Dikarya</taxon>
        <taxon>Ascomycota</taxon>
        <taxon>Saccharomycotina</taxon>
        <taxon>Pichiomycetes</taxon>
        <taxon>Debaryomycetaceae</taxon>
        <taxon>Millerozyma</taxon>
    </lineage>
</organism>
<evidence type="ECO:0000256" key="1">
    <source>
        <dbReference type="ARBA" id="ARBA00004477"/>
    </source>
</evidence>
<keyword evidence="5 12" id="KW-0812">Transmembrane</keyword>
<evidence type="ECO:0000256" key="9">
    <source>
        <dbReference type="ARBA" id="ARBA00023010"/>
    </source>
</evidence>
<dbReference type="PANTHER" id="PTHR12443">
    <property type="entry name" value="TRANSLOCATION PROTEIN SEC62"/>
    <property type="match status" value="1"/>
</dbReference>
<dbReference type="STRING" id="559304.G8YNN3"/>
<dbReference type="OrthoDB" id="200187at2759"/>
<evidence type="ECO:0000256" key="10">
    <source>
        <dbReference type="ARBA" id="ARBA00023136"/>
    </source>
</evidence>
<proteinExistence type="inferred from homology"/>
<evidence type="ECO:0000256" key="3">
    <source>
        <dbReference type="ARBA" id="ARBA00021257"/>
    </source>
</evidence>
<dbReference type="PANTHER" id="PTHR12443:SF9">
    <property type="entry name" value="TRANSLOCATION PROTEIN SEC62"/>
    <property type="match status" value="1"/>
</dbReference>
<evidence type="ECO:0000256" key="11">
    <source>
        <dbReference type="SAM" id="MobiDB-lite"/>
    </source>
</evidence>
<feature type="region of interest" description="Disordered" evidence="11">
    <location>
        <begin position="237"/>
        <end position="289"/>
    </location>
</feature>
<dbReference type="AlphaFoldDB" id="G8YNN3"/>
<sequence>MADRNQGVPVSTSGERSPETINVANFLRDNKTLKQRTGLLNNSEDVEFFRYKRIVRALLSDEYKSKQANPKAGLIPVANEQDATKVFISLIQSQMVIPVQKLHFHEIKQTNKSWKPNRQKPTLKNITKANLEPDSYFAWTYAKPNPFVVLYSILLLVGVFAVILFPLWPDFMKIGVWYISIAMLGLLGLFFLIAIVRLIIYIISLVIFPKPFWLYPNLFEDCGVIESFKPLYAWEEPKKPKKGKKSAKKAAEIPSTEPLSNSNAAASSGAEKTDGNVSKRKVVLEEVED</sequence>
<keyword evidence="8 12" id="KW-1133">Transmembrane helix</keyword>
<dbReference type="OMA" id="FKPLYGW"/>
<name>G8YNN3_PICSO</name>
<reference evidence="13 14" key="1">
    <citation type="journal article" date="2012" name="G3 (Bethesda)">
        <title>Pichia sorbitophila, an interspecies yeast hybrid reveals early steps of genome resolution following polyploidization.</title>
        <authorList>
            <person name="Leh Louis V."/>
            <person name="Despons L."/>
            <person name="Friedrich A."/>
            <person name="Martin T."/>
            <person name="Durrens P."/>
            <person name="Casaregola S."/>
            <person name="Neuveglise C."/>
            <person name="Fairhead C."/>
            <person name="Marck C."/>
            <person name="Cruz J.A."/>
            <person name="Straub M.L."/>
            <person name="Kugler V."/>
            <person name="Sacerdot C."/>
            <person name="Uzunov Z."/>
            <person name="Thierry A."/>
            <person name="Weiss S."/>
            <person name="Bleykasten C."/>
            <person name="De Montigny J."/>
            <person name="Jacques N."/>
            <person name="Jung P."/>
            <person name="Lemaire M."/>
            <person name="Mallet S."/>
            <person name="Morel G."/>
            <person name="Richard G.F."/>
            <person name="Sarkar A."/>
            <person name="Savel G."/>
            <person name="Schacherer J."/>
            <person name="Seret M.L."/>
            <person name="Talla E."/>
            <person name="Samson G."/>
            <person name="Jubin C."/>
            <person name="Poulain J."/>
            <person name="Vacherie B."/>
            <person name="Barbe V."/>
            <person name="Pelletier E."/>
            <person name="Sherman D.J."/>
            <person name="Westhof E."/>
            <person name="Weissenbach J."/>
            <person name="Baret P.V."/>
            <person name="Wincker P."/>
            <person name="Gaillardin C."/>
            <person name="Dujon B."/>
            <person name="Souciet J.L."/>
        </authorList>
    </citation>
    <scope>NUCLEOTIDE SEQUENCE [LARGE SCALE GENOMIC DNA]</scope>
    <source>
        <strain evidence="14">ATCC MYA-4447 / BCRC 22081 / CBS 7064 / NBRC 10061 / NRRL Y-12695</strain>
    </source>
</reference>
<evidence type="ECO:0000256" key="8">
    <source>
        <dbReference type="ARBA" id="ARBA00022989"/>
    </source>
</evidence>
<evidence type="ECO:0000256" key="4">
    <source>
        <dbReference type="ARBA" id="ARBA00022448"/>
    </source>
</evidence>
<feature type="compositionally biased region" description="Low complexity" evidence="11">
    <location>
        <begin position="260"/>
        <end position="270"/>
    </location>
</feature>
<dbReference type="GO" id="GO:0005789">
    <property type="term" value="C:endoplasmic reticulum membrane"/>
    <property type="evidence" value="ECO:0007669"/>
    <property type="project" value="UniProtKB-SubCell"/>
</dbReference>
<feature type="compositionally biased region" description="Basic residues" evidence="11">
    <location>
        <begin position="239"/>
        <end position="248"/>
    </location>
</feature>
<dbReference type="FunCoup" id="G8YNN3">
    <property type="interactions" value="224"/>
</dbReference>
<evidence type="ECO:0000256" key="12">
    <source>
        <dbReference type="SAM" id="Phobius"/>
    </source>
</evidence>
<feature type="transmembrane region" description="Helical" evidence="12">
    <location>
        <begin position="175"/>
        <end position="208"/>
    </location>
</feature>
<keyword evidence="6" id="KW-0256">Endoplasmic reticulum</keyword>
<dbReference type="EMBL" id="FO082055">
    <property type="protein sequence ID" value="CCE79551.1"/>
    <property type="molecule type" value="Genomic_DNA"/>
</dbReference>
<keyword evidence="14" id="KW-1185">Reference proteome</keyword>
<dbReference type="NCBIfam" id="TIGR00869">
    <property type="entry name" value="sec62"/>
    <property type="match status" value="1"/>
</dbReference>